<dbReference type="GO" id="GO:0008825">
    <property type="term" value="F:cyclopropane-fatty-acyl-phospholipid synthase activity"/>
    <property type="evidence" value="ECO:0007669"/>
    <property type="project" value="UniProtKB-EC"/>
</dbReference>
<evidence type="ECO:0000313" key="7">
    <source>
        <dbReference type="EMBL" id="ACR12777.1"/>
    </source>
</evidence>
<feature type="active site" evidence="6">
    <location>
        <position position="394"/>
    </location>
</feature>
<dbReference type="KEGG" id="ttu:TERTU_3469"/>
<protein>
    <submittedName>
        <fullName evidence="7">Cyclopropane-fatty-acyl-phospholipid synthase</fullName>
        <ecNumber evidence="7">2.1.1.79</ecNumber>
    </submittedName>
</protein>
<dbReference type="Proteomes" id="UP000009080">
    <property type="component" value="Chromosome"/>
</dbReference>
<evidence type="ECO:0000256" key="5">
    <source>
        <dbReference type="ARBA" id="ARBA00023098"/>
    </source>
</evidence>
<dbReference type="InterPro" id="IPR029063">
    <property type="entry name" value="SAM-dependent_MTases_sf"/>
</dbReference>
<organism evidence="7 8">
    <name type="scientific">Teredinibacter turnerae (strain ATCC 39867 / T7901)</name>
    <dbReference type="NCBI Taxonomy" id="377629"/>
    <lineage>
        <taxon>Bacteria</taxon>
        <taxon>Pseudomonadati</taxon>
        <taxon>Pseudomonadota</taxon>
        <taxon>Gammaproteobacteria</taxon>
        <taxon>Cellvibrionales</taxon>
        <taxon>Cellvibrionaceae</taxon>
        <taxon>Teredinibacter</taxon>
    </lineage>
</organism>
<dbReference type="GO" id="GO:0008610">
    <property type="term" value="P:lipid biosynthetic process"/>
    <property type="evidence" value="ECO:0007669"/>
    <property type="project" value="InterPro"/>
</dbReference>
<dbReference type="SUPFAM" id="SSF53335">
    <property type="entry name" value="S-adenosyl-L-methionine-dependent methyltransferases"/>
    <property type="match status" value="1"/>
</dbReference>
<evidence type="ECO:0000256" key="4">
    <source>
        <dbReference type="ARBA" id="ARBA00022691"/>
    </source>
</evidence>
<dbReference type="STRING" id="377629.TERTU_3469"/>
<keyword evidence="5" id="KW-0443">Lipid metabolism</keyword>
<dbReference type="Pfam" id="PF02353">
    <property type="entry name" value="CMAS"/>
    <property type="match status" value="1"/>
</dbReference>
<keyword evidence="4" id="KW-0949">S-adenosyl-L-methionine</keyword>
<dbReference type="CDD" id="cd02440">
    <property type="entry name" value="AdoMet_MTases"/>
    <property type="match status" value="1"/>
</dbReference>
<evidence type="ECO:0000313" key="8">
    <source>
        <dbReference type="Proteomes" id="UP000009080"/>
    </source>
</evidence>
<dbReference type="GO" id="GO:0032259">
    <property type="term" value="P:methylation"/>
    <property type="evidence" value="ECO:0007669"/>
    <property type="project" value="UniProtKB-KW"/>
</dbReference>
<keyword evidence="8" id="KW-1185">Reference proteome</keyword>
<gene>
    <name evidence="7" type="primary">cfa</name>
    <name evidence="7" type="ordered locus">TERTU_3469</name>
</gene>
<evidence type="ECO:0000256" key="3">
    <source>
        <dbReference type="ARBA" id="ARBA00022679"/>
    </source>
</evidence>
<dbReference type="PANTHER" id="PTHR43667">
    <property type="entry name" value="CYCLOPROPANE-FATTY-ACYL-PHOSPHOLIPID SYNTHASE"/>
    <property type="match status" value="1"/>
</dbReference>
<name>C5BR95_TERTT</name>
<dbReference type="InterPro" id="IPR003333">
    <property type="entry name" value="CMAS"/>
</dbReference>
<comment type="similarity">
    <text evidence="1">Belongs to the CFA/CMAS family.</text>
</comment>
<dbReference type="Gene3D" id="3.40.50.150">
    <property type="entry name" value="Vaccinia Virus protein VP39"/>
    <property type="match status" value="1"/>
</dbReference>
<dbReference type="InterPro" id="IPR050723">
    <property type="entry name" value="CFA/CMAS"/>
</dbReference>
<dbReference type="EC" id="2.1.1.79" evidence="7"/>
<evidence type="ECO:0000256" key="2">
    <source>
        <dbReference type="ARBA" id="ARBA00022603"/>
    </source>
</evidence>
<proteinExistence type="inferred from homology"/>
<dbReference type="EMBL" id="CP001614">
    <property type="protein sequence ID" value="ACR12777.1"/>
    <property type="molecule type" value="Genomic_DNA"/>
</dbReference>
<dbReference type="HOGENOM" id="CLU_026434_0_2_6"/>
<keyword evidence="3 7" id="KW-0808">Transferase</keyword>
<accession>C5BR95</accession>
<dbReference type="AlphaFoldDB" id="C5BR95"/>
<dbReference type="PIRSF" id="PIRSF003085">
    <property type="entry name" value="CMAS"/>
    <property type="match status" value="1"/>
</dbReference>
<evidence type="ECO:0000256" key="6">
    <source>
        <dbReference type="PIRSR" id="PIRSR003085-1"/>
    </source>
</evidence>
<reference evidence="7 8" key="1">
    <citation type="journal article" date="2009" name="PLoS ONE">
        <title>The complete genome of Teredinibacter turnerae T7901: an intracellular endosymbiont of marine wood-boring bivalves (shipworms).</title>
        <authorList>
            <person name="Yang J.C."/>
            <person name="Madupu R."/>
            <person name="Durkin A.S."/>
            <person name="Ekborg N.A."/>
            <person name="Pedamallu C.S."/>
            <person name="Hostetler J.B."/>
            <person name="Radune D."/>
            <person name="Toms B.S."/>
            <person name="Henrissat B."/>
            <person name="Coutinho P.M."/>
            <person name="Schwarz S."/>
            <person name="Field L."/>
            <person name="Trindade-Silva A.E."/>
            <person name="Soares C.A.G."/>
            <person name="Elshahawi S."/>
            <person name="Hanora A."/>
            <person name="Schmidt E.W."/>
            <person name="Haygood M.G."/>
            <person name="Posfai J."/>
            <person name="Benner J."/>
            <person name="Madinger C."/>
            <person name="Nove J."/>
            <person name="Anton B."/>
            <person name="Chaudhary K."/>
            <person name="Foster J."/>
            <person name="Holman A."/>
            <person name="Kumar S."/>
            <person name="Lessard P.A."/>
            <person name="Luyten Y.A."/>
            <person name="Slatko B."/>
            <person name="Wood N."/>
            <person name="Wu B."/>
            <person name="Teplitski M."/>
            <person name="Mougous J.D."/>
            <person name="Ward N."/>
            <person name="Eisen J.A."/>
            <person name="Badger J.H."/>
            <person name="Distel D.L."/>
        </authorList>
    </citation>
    <scope>NUCLEOTIDE SEQUENCE [LARGE SCALE GENOMIC DNA]</scope>
    <source>
        <strain evidence="8">ATCC 39867 / T7901</strain>
    </source>
</reference>
<dbReference type="PANTHER" id="PTHR43667:SF2">
    <property type="entry name" value="FATTY ACID C-METHYL TRANSFERASE"/>
    <property type="match status" value="1"/>
</dbReference>
<dbReference type="eggNOG" id="COG2230">
    <property type="taxonomic scope" value="Bacteria"/>
</dbReference>
<sequence length="418" mass="47542">MDSVGLSTQKLFSLPKSNWMELLAKKFVLRFLGTLKKGHLVLEDGDERYTFGQARGDSDINAHIEVLDSSAYVDLMLHGSTGSGEAYIRRAWTSPDLLSVIRFFVTNIDQLNDMDNDRPWLLRVAMQMGHKLNANSRKRAKENISAHYDLGNDFFKVFLDPTMMYSAAIFATPDTTLEDAAVAKLDAICKKLQLKPADHLLEIGTGWGGMAIHAASHYGCRVTTTTISREQFEFTRSKVKALGLDDKITVLLEDYRDLSGRYDKLVSIEMIEAVGHEYYREYFSKCNSLLKVNGLMLIQAITIPCQRFDIAKDSVDFIKKYIFPGGCLPSVAEIANNCRRYTDMVLVQMDEIGEHYARTLAEWHTRFERNLHDIKAQGFDDKFCRMWEFYLKYCEGGFQERVIGTGQLLLAKPGARNL</sequence>
<evidence type="ECO:0000256" key="1">
    <source>
        <dbReference type="ARBA" id="ARBA00010815"/>
    </source>
</evidence>
<keyword evidence="2 7" id="KW-0489">Methyltransferase</keyword>